<organism evidence="3 4">
    <name type="scientific">Candidatus Nitrosotalea okcheonensis</name>
    <dbReference type="NCBI Taxonomy" id="1903276"/>
    <lineage>
        <taxon>Archaea</taxon>
        <taxon>Nitrososphaerota</taxon>
        <taxon>Nitrososphaeria</taxon>
        <taxon>Nitrosotaleales</taxon>
        <taxon>Nitrosotaleaceae</taxon>
        <taxon>Nitrosotalea</taxon>
    </lineage>
</organism>
<dbReference type="PROSITE" id="PS51368">
    <property type="entry name" value="UREASE_3"/>
    <property type="match status" value="1"/>
</dbReference>
<comment type="caution">
    <text evidence="1">Lacks conserved residue(s) required for the propagation of feature annotation.</text>
</comment>
<dbReference type="AlphaFoldDB" id="A0A2H1FHX9"/>
<keyword evidence="4" id="KW-1185">Reference proteome</keyword>
<dbReference type="GO" id="GO:0016151">
    <property type="term" value="F:nickel cation binding"/>
    <property type="evidence" value="ECO:0007669"/>
    <property type="project" value="InterPro"/>
</dbReference>
<dbReference type="RefSeq" id="WP_255408309.1">
    <property type="nucleotide sequence ID" value="NZ_LT841358.1"/>
</dbReference>
<evidence type="ECO:0000256" key="1">
    <source>
        <dbReference type="PROSITE-ProRule" id="PRU00700"/>
    </source>
</evidence>
<gene>
    <name evidence="3" type="ORF">NCS_30220</name>
</gene>
<dbReference type="Gene3D" id="3.20.20.140">
    <property type="entry name" value="Metal-dependent hydrolases"/>
    <property type="match status" value="1"/>
</dbReference>
<accession>A0A2H1FHX9</accession>
<name>A0A2H1FHX9_9ARCH</name>
<dbReference type="InterPro" id="IPR032466">
    <property type="entry name" value="Metal_Hydrolase"/>
</dbReference>
<sequence>MKKKLLPVKNCRKIGKKNMLYNNAVPKIEIDPETHKVTVDMK</sequence>
<dbReference type="GO" id="GO:0009039">
    <property type="term" value="F:urease activity"/>
    <property type="evidence" value="ECO:0007669"/>
    <property type="project" value="InterPro"/>
</dbReference>
<dbReference type="SUPFAM" id="SSF51556">
    <property type="entry name" value="Metallo-dependent hydrolases"/>
    <property type="match status" value="1"/>
</dbReference>
<reference evidence="4" key="1">
    <citation type="submission" date="2017-03" db="EMBL/GenBank/DDBJ databases">
        <authorList>
            <person name="Herbold C."/>
        </authorList>
    </citation>
    <scope>NUCLEOTIDE SEQUENCE [LARGE SCALE GENOMIC DNA]</scope>
</reference>
<dbReference type="Proteomes" id="UP000230607">
    <property type="component" value="Chromosome 1"/>
</dbReference>
<evidence type="ECO:0000259" key="2">
    <source>
        <dbReference type="PROSITE" id="PS51368"/>
    </source>
</evidence>
<evidence type="ECO:0000313" key="3">
    <source>
        <dbReference type="EMBL" id="SMH72380.1"/>
    </source>
</evidence>
<protein>
    <recommendedName>
        <fullName evidence="2">Urease domain-containing protein</fullName>
    </recommendedName>
</protein>
<dbReference type="EMBL" id="LT841358">
    <property type="protein sequence ID" value="SMH72380.1"/>
    <property type="molecule type" value="Genomic_DNA"/>
</dbReference>
<evidence type="ECO:0000313" key="4">
    <source>
        <dbReference type="Proteomes" id="UP000230607"/>
    </source>
</evidence>
<proteinExistence type="predicted"/>
<dbReference type="InterPro" id="IPR017951">
    <property type="entry name" value="Urease_asu_c"/>
</dbReference>
<feature type="domain" description="Urease" evidence="2">
    <location>
        <begin position="1"/>
        <end position="42"/>
    </location>
</feature>